<dbReference type="Proteomes" id="UP000316806">
    <property type="component" value="Chromosome"/>
</dbReference>
<feature type="domain" description="DUF397" evidence="1">
    <location>
        <begin position="34"/>
        <end position="86"/>
    </location>
</feature>
<dbReference type="InterPro" id="IPR007278">
    <property type="entry name" value="DUF397"/>
</dbReference>
<accession>A0A516R839</accession>
<sequence>MTRTLHVEGTSELSWFKSSHSSGSENDSCVEIALEWSKSSYSDSSNINDCVEIATTPSTIHIRDSKNPQGPQLRLPAAAWSAFVAGCAVR</sequence>
<evidence type="ECO:0000313" key="2">
    <source>
        <dbReference type="EMBL" id="QDQ11826.1"/>
    </source>
</evidence>
<evidence type="ECO:0000313" key="3">
    <source>
        <dbReference type="Proteomes" id="UP000316806"/>
    </source>
</evidence>
<dbReference type="AlphaFoldDB" id="A0A516R839"/>
<dbReference type="Pfam" id="PF04149">
    <property type="entry name" value="DUF397"/>
    <property type="match status" value="2"/>
</dbReference>
<dbReference type="RefSeq" id="WP_144003708.1">
    <property type="nucleotide sequence ID" value="NZ_CP040916.1"/>
</dbReference>
<protein>
    <submittedName>
        <fullName evidence="2">DUF397 domain-containing protein</fullName>
    </submittedName>
</protein>
<organism evidence="2 3">
    <name type="scientific">Streptomyces spectabilis</name>
    <dbReference type="NCBI Taxonomy" id="68270"/>
    <lineage>
        <taxon>Bacteria</taxon>
        <taxon>Bacillati</taxon>
        <taxon>Actinomycetota</taxon>
        <taxon>Actinomycetes</taxon>
        <taxon>Kitasatosporales</taxon>
        <taxon>Streptomycetaceae</taxon>
        <taxon>Streptomyces</taxon>
    </lineage>
</organism>
<dbReference type="EMBL" id="CP040916">
    <property type="protein sequence ID" value="QDQ11826.1"/>
    <property type="molecule type" value="Genomic_DNA"/>
</dbReference>
<name>A0A516R839_STRST</name>
<reference evidence="2 3" key="1">
    <citation type="journal article" date="2019" name="J. Ind. Microbiol. Biotechnol.">
        <title>The complete genomic sequence of Streptomyces spectabilis NRRL-2792 and identification of secondary metabolite biosynthetic gene clusters.</title>
        <authorList>
            <person name="Sinha A."/>
            <person name="Phillips-Salemka S."/>
            <person name="Niraula T.A."/>
            <person name="Short K.A."/>
            <person name="Niraula N.P."/>
        </authorList>
    </citation>
    <scope>NUCLEOTIDE SEQUENCE [LARGE SCALE GENOMIC DNA]</scope>
    <source>
        <strain evidence="2 3">NRRL 2792</strain>
    </source>
</reference>
<evidence type="ECO:0000259" key="1">
    <source>
        <dbReference type="Pfam" id="PF04149"/>
    </source>
</evidence>
<proteinExistence type="predicted"/>
<gene>
    <name evidence="2" type="ORF">FH965_15620</name>
</gene>
<feature type="domain" description="DUF397" evidence="1">
    <location>
        <begin position="14"/>
        <end position="33"/>
    </location>
</feature>